<organism evidence="3 4">
    <name type="scientific">Turnera subulata</name>
    <dbReference type="NCBI Taxonomy" id="218843"/>
    <lineage>
        <taxon>Eukaryota</taxon>
        <taxon>Viridiplantae</taxon>
        <taxon>Streptophyta</taxon>
        <taxon>Embryophyta</taxon>
        <taxon>Tracheophyta</taxon>
        <taxon>Spermatophyta</taxon>
        <taxon>Magnoliopsida</taxon>
        <taxon>eudicotyledons</taxon>
        <taxon>Gunneridae</taxon>
        <taxon>Pentapetalae</taxon>
        <taxon>rosids</taxon>
        <taxon>fabids</taxon>
        <taxon>Malpighiales</taxon>
        <taxon>Passifloraceae</taxon>
        <taxon>Turnera</taxon>
    </lineage>
</organism>
<feature type="signal peptide" evidence="1">
    <location>
        <begin position="1"/>
        <end position="24"/>
    </location>
</feature>
<accession>A0A9Q0GGR7</accession>
<dbReference type="OrthoDB" id="416093at2759"/>
<feature type="chain" id="PRO_5040287980" description="PPM-type phosphatase domain-containing protein" evidence="1">
    <location>
        <begin position="25"/>
        <end position="340"/>
    </location>
</feature>
<evidence type="ECO:0000313" key="3">
    <source>
        <dbReference type="EMBL" id="KAJ4848091.1"/>
    </source>
</evidence>
<dbReference type="CDD" id="cd00143">
    <property type="entry name" value="PP2Cc"/>
    <property type="match status" value="1"/>
</dbReference>
<keyword evidence="4" id="KW-1185">Reference proteome</keyword>
<evidence type="ECO:0000259" key="2">
    <source>
        <dbReference type="PROSITE" id="PS51746"/>
    </source>
</evidence>
<dbReference type="GO" id="GO:0004722">
    <property type="term" value="F:protein serine/threonine phosphatase activity"/>
    <property type="evidence" value="ECO:0007669"/>
    <property type="project" value="InterPro"/>
</dbReference>
<name>A0A9Q0GGR7_9ROSI</name>
<reference evidence="3" key="2">
    <citation type="journal article" date="2023" name="Plants (Basel)">
        <title>Annotation of the Turnera subulata (Passifloraceae) Draft Genome Reveals the S-Locus Evolved after the Divergence of Turneroideae from Passifloroideae in a Stepwise Manner.</title>
        <authorList>
            <person name="Henning P.M."/>
            <person name="Roalson E.H."/>
            <person name="Mir W."/>
            <person name="McCubbin A.G."/>
            <person name="Shore J.S."/>
        </authorList>
    </citation>
    <scope>NUCLEOTIDE SEQUENCE</scope>
    <source>
        <strain evidence="3">F60SS</strain>
    </source>
</reference>
<dbReference type="PANTHER" id="PTHR47992">
    <property type="entry name" value="PROTEIN PHOSPHATASE"/>
    <property type="match status" value="1"/>
</dbReference>
<comment type="caution">
    <text evidence="3">The sequence shown here is derived from an EMBL/GenBank/DDBJ whole genome shotgun (WGS) entry which is preliminary data.</text>
</comment>
<dbReference type="InterPro" id="IPR001932">
    <property type="entry name" value="PPM-type_phosphatase-like_dom"/>
</dbReference>
<evidence type="ECO:0000313" key="4">
    <source>
        <dbReference type="Proteomes" id="UP001141552"/>
    </source>
</evidence>
<evidence type="ECO:0000256" key="1">
    <source>
        <dbReference type="SAM" id="SignalP"/>
    </source>
</evidence>
<reference evidence="3" key="1">
    <citation type="submission" date="2022-02" db="EMBL/GenBank/DDBJ databases">
        <authorList>
            <person name="Henning P.M."/>
            <person name="McCubbin A.G."/>
            <person name="Shore J.S."/>
        </authorList>
    </citation>
    <scope>NUCLEOTIDE SEQUENCE</scope>
    <source>
        <strain evidence="3">F60SS</strain>
        <tissue evidence="3">Leaves</tissue>
    </source>
</reference>
<gene>
    <name evidence="3" type="ORF">Tsubulata_047021</name>
</gene>
<dbReference type="Proteomes" id="UP001141552">
    <property type="component" value="Unassembled WGS sequence"/>
</dbReference>
<dbReference type="Pfam" id="PF00481">
    <property type="entry name" value="PP2C"/>
    <property type="match status" value="1"/>
</dbReference>
<dbReference type="AlphaFoldDB" id="A0A9Q0GGR7"/>
<dbReference type="Gene3D" id="3.60.40.10">
    <property type="entry name" value="PPM-type phosphatase domain"/>
    <property type="match status" value="2"/>
</dbReference>
<sequence length="340" mass="38155">MMRGERLKLWRWVLLLGIIGFVATIPCTTYGVSVSCMMEYDRGGAPAVYASPECGRRWVLSRGFIHNHTFLHNCQFATLQGRREYQEDRVACNLDDIVLLPGENGLENVTVGVAAIFDGHGGKEASEMASNFLFDYFHLHVAFQSYKVIMKHKGVLSDYRALHRVILKEALSKTIHDIDRQFSKAYESTADLLATQLTVDHSPDREDERLRIELAGGSVTMWKWTVPRVNGILAMSRSIGDLYLKRYGVIAEPDITDWQHITANDRYLVVSSDGIFESLTKRNVADLIVQRNLHVQGDQRSKLSSSSSCSSSSSLAECIVNVAYEKGSHDNLSVIVVPLR</sequence>
<keyword evidence="1" id="KW-0732">Signal</keyword>
<dbReference type="InterPro" id="IPR015655">
    <property type="entry name" value="PP2C"/>
</dbReference>
<dbReference type="SMART" id="SM00332">
    <property type="entry name" value="PP2Cc"/>
    <property type="match status" value="1"/>
</dbReference>
<protein>
    <recommendedName>
        <fullName evidence="2">PPM-type phosphatase domain-containing protein</fullName>
    </recommendedName>
</protein>
<proteinExistence type="predicted"/>
<dbReference type="PROSITE" id="PS51746">
    <property type="entry name" value="PPM_2"/>
    <property type="match status" value="1"/>
</dbReference>
<dbReference type="SUPFAM" id="SSF81606">
    <property type="entry name" value="PP2C-like"/>
    <property type="match status" value="1"/>
</dbReference>
<dbReference type="InterPro" id="IPR036457">
    <property type="entry name" value="PPM-type-like_dom_sf"/>
</dbReference>
<dbReference type="EMBL" id="JAKUCV010001002">
    <property type="protein sequence ID" value="KAJ4848091.1"/>
    <property type="molecule type" value="Genomic_DNA"/>
</dbReference>
<feature type="domain" description="PPM-type phosphatase" evidence="2">
    <location>
        <begin position="73"/>
        <end position="339"/>
    </location>
</feature>